<dbReference type="SUPFAM" id="SSF52922">
    <property type="entry name" value="TK C-terminal domain-like"/>
    <property type="match status" value="1"/>
</dbReference>
<dbReference type="InterPro" id="IPR033412">
    <property type="entry name" value="PFOR_II"/>
</dbReference>
<reference evidence="5" key="1">
    <citation type="submission" date="2019-11" db="EMBL/GenBank/DDBJ databases">
        <title>Genome sequence of Heliorestis convoluta strain HH, an alkaliphilic and minimalistic phototrophic bacterium from a soda lake in Egypt.</title>
        <authorList>
            <person name="Dewey E.D."/>
            <person name="Stokes L.M."/>
            <person name="Burchell B.M."/>
            <person name="Shaffer K.N."/>
            <person name="Huntington A.M."/>
            <person name="Baker J.M."/>
            <person name="Nadendla S."/>
            <person name="Giglio M.G."/>
            <person name="Touchman J.W."/>
            <person name="Blankenship R.E."/>
            <person name="Madigan M.T."/>
            <person name="Sattley W.M."/>
        </authorList>
    </citation>
    <scope>NUCLEOTIDE SEQUENCE [LARGE SCALE GENOMIC DNA]</scope>
    <source>
        <strain evidence="5">HH</strain>
    </source>
</reference>
<evidence type="ECO:0000259" key="3">
    <source>
        <dbReference type="Pfam" id="PF17147"/>
    </source>
</evidence>
<dbReference type="KEGG" id="hcv:FTV88_3215"/>
<dbReference type="Pfam" id="PF01855">
    <property type="entry name" value="POR_N"/>
    <property type="match status" value="1"/>
</dbReference>
<dbReference type="InterPro" id="IPR052368">
    <property type="entry name" value="2-oxoacid_oxidoreductase"/>
</dbReference>
<keyword evidence="1 4" id="KW-0560">Oxidoreductase</keyword>
<sequence>MAEKVLMKGNEAIAEAAIRAGCQCFFGYPITPQNELIEYMARELPKAGGTFLQCESEIGAINMVFGASSAGVRAMTSSSSPGISLKQEGISYIAGAQLPAVIVNIVRCGPGLGGILPSQSDYFQSTRSGGHGDYRLLVLAPNSVQELADLTVLAFEKADEYRNPVMILGDGILGQMMEPVVLPEVTSSKVDKPWATTGKGDRSQCNLVSSLFLNPEELEQHNLLLQSKYKKMKEQDTRWESYLTEDAEIIIVAYGSAARLSMAAVNMARQQGLKVGLIRPITLFPFPEQPIREAAEKGTPFLAVELSTGQMVEDVRLSVEGRSPVYFYGRCGGVVPDPKEILEQLILRLRSQEGLKKGTKGGAA</sequence>
<name>A0A5Q2N4P2_9FIRM</name>
<dbReference type="EC" id="1.2.7.-" evidence="4"/>
<proteinExistence type="predicted"/>
<evidence type="ECO:0000313" key="5">
    <source>
        <dbReference type="Proteomes" id="UP000366051"/>
    </source>
</evidence>
<dbReference type="InterPro" id="IPR009014">
    <property type="entry name" value="Transketo_C/PFOR_II"/>
</dbReference>
<keyword evidence="5" id="KW-1185">Reference proteome</keyword>
<dbReference type="SUPFAM" id="SSF52518">
    <property type="entry name" value="Thiamin diphosphate-binding fold (THDP-binding)"/>
    <property type="match status" value="1"/>
</dbReference>
<dbReference type="Gene3D" id="3.40.50.920">
    <property type="match status" value="1"/>
</dbReference>
<dbReference type="RefSeq" id="WP_153726292.1">
    <property type="nucleotide sequence ID" value="NZ_CP045875.1"/>
</dbReference>
<dbReference type="Pfam" id="PF17147">
    <property type="entry name" value="PFOR_II"/>
    <property type="match status" value="1"/>
</dbReference>
<dbReference type="GO" id="GO:0016491">
    <property type="term" value="F:oxidoreductase activity"/>
    <property type="evidence" value="ECO:0007669"/>
    <property type="project" value="UniProtKB-KW"/>
</dbReference>
<dbReference type="Gene3D" id="3.40.50.970">
    <property type="match status" value="1"/>
</dbReference>
<feature type="domain" description="Pyruvate:ferredoxin oxidoreductase core" evidence="3">
    <location>
        <begin position="247"/>
        <end position="341"/>
    </location>
</feature>
<dbReference type="Proteomes" id="UP000366051">
    <property type="component" value="Chromosome"/>
</dbReference>
<organism evidence="4 5">
    <name type="scientific">Heliorestis convoluta</name>
    <dbReference type="NCBI Taxonomy" id="356322"/>
    <lineage>
        <taxon>Bacteria</taxon>
        <taxon>Bacillati</taxon>
        <taxon>Bacillota</taxon>
        <taxon>Clostridia</taxon>
        <taxon>Eubacteriales</taxon>
        <taxon>Heliobacteriaceae</taxon>
        <taxon>Heliorestis</taxon>
    </lineage>
</organism>
<dbReference type="InterPro" id="IPR002880">
    <property type="entry name" value="Pyrv_Fd/Flavodoxin_OxRdtase_N"/>
</dbReference>
<dbReference type="NCBIfam" id="NF005507">
    <property type="entry name" value="PRK07119.1"/>
    <property type="match status" value="1"/>
</dbReference>
<dbReference type="AlphaFoldDB" id="A0A5Q2N4P2"/>
<dbReference type="PANTHER" id="PTHR43088:SF1">
    <property type="entry name" value="SUBUNIT OF PYRUVATE:FLAVODOXIN OXIDOREDUCTASE"/>
    <property type="match status" value="1"/>
</dbReference>
<dbReference type="InterPro" id="IPR029061">
    <property type="entry name" value="THDP-binding"/>
</dbReference>
<evidence type="ECO:0000259" key="2">
    <source>
        <dbReference type="Pfam" id="PF01855"/>
    </source>
</evidence>
<protein>
    <submittedName>
        <fullName evidence="4">3-methyl-2-oxobutanoate dehydrogenase subunit VorB</fullName>
        <ecNumber evidence="4">1.2.7.-</ecNumber>
    </submittedName>
</protein>
<dbReference type="EMBL" id="CP045875">
    <property type="protein sequence ID" value="QGG49281.1"/>
    <property type="molecule type" value="Genomic_DNA"/>
</dbReference>
<gene>
    <name evidence="4" type="primary">vorB</name>
    <name evidence="4" type="ORF">FTV88_3215</name>
</gene>
<accession>A0A5Q2N4P2</accession>
<dbReference type="PANTHER" id="PTHR43088">
    <property type="entry name" value="SUBUNIT OF PYRUVATE:FLAVODOXIN OXIDOREDUCTASE-RELATED"/>
    <property type="match status" value="1"/>
</dbReference>
<evidence type="ECO:0000256" key="1">
    <source>
        <dbReference type="ARBA" id="ARBA00023002"/>
    </source>
</evidence>
<dbReference type="OrthoDB" id="9794954at2"/>
<evidence type="ECO:0000313" key="4">
    <source>
        <dbReference type="EMBL" id="QGG49281.1"/>
    </source>
</evidence>
<dbReference type="CDD" id="cd07034">
    <property type="entry name" value="TPP_PYR_PFOR_IOR-alpha_like"/>
    <property type="match status" value="1"/>
</dbReference>
<feature type="domain" description="Pyruvate flavodoxin/ferredoxin oxidoreductase pyrimidine binding" evidence="2">
    <location>
        <begin position="15"/>
        <end position="194"/>
    </location>
</feature>